<protein>
    <submittedName>
        <fullName evidence="2">Uncharacterized protein</fullName>
    </submittedName>
</protein>
<dbReference type="EMBL" id="JAQQWL010000002">
    <property type="protein sequence ID" value="KAK8087393.1"/>
    <property type="molecule type" value="Genomic_DNA"/>
</dbReference>
<feature type="transmembrane region" description="Helical" evidence="1">
    <location>
        <begin position="51"/>
        <end position="70"/>
    </location>
</feature>
<keyword evidence="1" id="KW-0812">Transmembrane</keyword>
<proteinExistence type="predicted"/>
<dbReference type="GeneID" id="92086839"/>
<reference evidence="2 3" key="1">
    <citation type="submission" date="2023-01" db="EMBL/GenBank/DDBJ databases">
        <title>Analysis of 21 Apiospora genomes using comparative genomics revels a genus with tremendous synthesis potential of carbohydrate active enzymes and secondary metabolites.</title>
        <authorList>
            <person name="Sorensen T."/>
        </authorList>
    </citation>
    <scope>NUCLEOTIDE SEQUENCE [LARGE SCALE GENOMIC DNA]</scope>
    <source>
        <strain evidence="2 3">CBS 135458</strain>
    </source>
</reference>
<comment type="caution">
    <text evidence="2">The sequence shown here is derived from an EMBL/GenBank/DDBJ whole genome shotgun (WGS) entry which is preliminary data.</text>
</comment>
<name>A0ABR1WW55_9PEZI</name>
<accession>A0ABR1WW55</accession>
<feature type="transmembrane region" description="Helical" evidence="1">
    <location>
        <begin position="20"/>
        <end position="39"/>
    </location>
</feature>
<keyword evidence="1" id="KW-0472">Membrane</keyword>
<gene>
    <name evidence="2" type="ORF">PG994_002367</name>
</gene>
<dbReference type="RefSeq" id="XP_066721917.1">
    <property type="nucleotide sequence ID" value="XM_066853776.1"/>
</dbReference>
<evidence type="ECO:0000313" key="2">
    <source>
        <dbReference type="EMBL" id="KAK8087393.1"/>
    </source>
</evidence>
<evidence type="ECO:0000256" key="1">
    <source>
        <dbReference type="SAM" id="Phobius"/>
    </source>
</evidence>
<evidence type="ECO:0000313" key="3">
    <source>
        <dbReference type="Proteomes" id="UP001480595"/>
    </source>
</evidence>
<organism evidence="2 3">
    <name type="scientific">Apiospora phragmitis</name>
    <dbReference type="NCBI Taxonomy" id="2905665"/>
    <lineage>
        <taxon>Eukaryota</taxon>
        <taxon>Fungi</taxon>
        <taxon>Dikarya</taxon>
        <taxon>Ascomycota</taxon>
        <taxon>Pezizomycotina</taxon>
        <taxon>Sordariomycetes</taxon>
        <taxon>Xylariomycetidae</taxon>
        <taxon>Amphisphaeriales</taxon>
        <taxon>Apiosporaceae</taxon>
        <taxon>Apiospora</taxon>
    </lineage>
</organism>
<keyword evidence="1" id="KW-1133">Transmembrane helix</keyword>
<sequence length="71" mass="7846">MTVRDPTSMVADTIIPEELGQTLLVVTIANLYILIQIVFDYKLSHMTGEDRFGHLTELSGIALLLALAVFL</sequence>
<keyword evidence="3" id="KW-1185">Reference proteome</keyword>
<dbReference type="Proteomes" id="UP001480595">
    <property type="component" value="Unassembled WGS sequence"/>
</dbReference>